<protein>
    <submittedName>
        <fullName evidence="1">Uncharacterized protein</fullName>
    </submittedName>
</protein>
<dbReference type="EMBL" id="CM004478">
    <property type="protein sequence ID" value="OCT71459.1"/>
    <property type="molecule type" value="Genomic_DNA"/>
</dbReference>
<accession>A0A974CDW3</accession>
<dbReference type="AlphaFoldDB" id="A0A974CDW3"/>
<proteinExistence type="predicted"/>
<gene>
    <name evidence="1" type="ORF">XELAEV_18034439mg</name>
</gene>
<organism evidence="1 2">
    <name type="scientific">Xenopus laevis</name>
    <name type="common">African clawed frog</name>
    <dbReference type="NCBI Taxonomy" id="8355"/>
    <lineage>
        <taxon>Eukaryota</taxon>
        <taxon>Metazoa</taxon>
        <taxon>Chordata</taxon>
        <taxon>Craniata</taxon>
        <taxon>Vertebrata</taxon>
        <taxon>Euteleostomi</taxon>
        <taxon>Amphibia</taxon>
        <taxon>Batrachia</taxon>
        <taxon>Anura</taxon>
        <taxon>Pipoidea</taxon>
        <taxon>Pipidae</taxon>
        <taxon>Xenopodinae</taxon>
        <taxon>Xenopus</taxon>
        <taxon>Xenopus</taxon>
    </lineage>
</organism>
<sequence>MFYDSSQNCLIAEPAGHSLLGIPNILVIAGVDRITQDRGEERVSDCSFFVPMKHYNDHPMRNIQNRK</sequence>
<dbReference type="Proteomes" id="UP000694892">
    <property type="component" value="Chromosome 7L"/>
</dbReference>
<reference evidence="2" key="1">
    <citation type="journal article" date="2016" name="Nature">
        <title>Genome evolution in the allotetraploid frog Xenopus laevis.</title>
        <authorList>
            <person name="Session A.M."/>
            <person name="Uno Y."/>
            <person name="Kwon T."/>
            <person name="Chapman J.A."/>
            <person name="Toyoda A."/>
            <person name="Takahashi S."/>
            <person name="Fukui A."/>
            <person name="Hikosaka A."/>
            <person name="Suzuki A."/>
            <person name="Kondo M."/>
            <person name="van Heeringen S.J."/>
            <person name="Quigley I."/>
            <person name="Heinz S."/>
            <person name="Ogino H."/>
            <person name="Ochi H."/>
            <person name="Hellsten U."/>
            <person name="Lyons J.B."/>
            <person name="Simakov O."/>
            <person name="Putnam N."/>
            <person name="Stites J."/>
            <person name="Kuroki Y."/>
            <person name="Tanaka T."/>
            <person name="Michiue T."/>
            <person name="Watanabe M."/>
            <person name="Bogdanovic O."/>
            <person name="Lister R."/>
            <person name="Georgiou G."/>
            <person name="Paranjpe S.S."/>
            <person name="van Kruijsbergen I."/>
            <person name="Shu S."/>
            <person name="Carlson J."/>
            <person name="Kinoshita T."/>
            <person name="Ohta Y."/>
            <person name="Mawaribuchi S."/>
            <person name="Jenkins J."/>
            <person name="Grimwood J."/>
            <person name="Schmutz J."/>
            <person name="Mitros T."/>
            <person name="Mozaffari S.V."/>
            <person name="Suzuki Y."/>
            <person name="Haramoto Y."/>
            <person name="Yamamoto T.S."/>
            <person name="Takagi C."/>
            <person name="Heald R."/>
            <person name="Miller K."/>
            <person name="Haudenschild C."/>
            <person name="Kitzman J."/>
            <person name="Nakayama T."/>
            <person name="Izutsu Y."/>
            <person name="Robert J."/>
            <person name="Fortriede J."/>
            <person name="Burns K."/>
            <person name="Lotay V."/>
            <person name="Karimi K."/>
            <person name="Yasuoka Y."/>
            <person name="Dichmann D.S."/>
            <person name="Flajnik M.F."/>
            <person name="Houston D.W."/>
            <person name="Shendure J."/>
            <person name="DuPasquier L."/>
            <person name="Vize P.D."/>
            <person name="Zorn A.M."/>
            <person name="Ito M."/>
            <person name="Marcotte E.M."/>
            <person name="Wallingford J.B."/>
            <person name="Ito Y."/>
            <person name="Asashima M."/>
            <person name="Ueno N."/>
            <person name="Matsuda Y."/>
            <person name="Veenstra G.J."/>
            <person name="Fujiyama A."/>
            <person name="Harland R.M."/>
            <person name="Taira M."/>
            <person name="Rokhsar D.S."/>
        </authorList>
    </citation>
    <scope>NUCLEOTIDE SEQUENCE [LARGE SCALE GENOMIC DNA]</scope>
    <source>
        <strain evidence="2">J</strain>
    </source>
</reference>
<evidence type="ECO:0000313" key="2">
    <source>
        <dbReference type="Proteomes" id="UP000694892"/>
    </source>
</evidence>
<evidence type="ECO:0000313" key="1">
    <source>
        <dbReference type="EMBL" id="OCT71459.1"/>
    </source>
</evidence>
<name>A0A974CDW3_XENLA</name>